<keyword evidence="5" id="KW-1185">Reference proteome</keyword>
<dbReference type="Pfam" id="PF24809">
    <property type="entry name" value="DUF7708"/>
    <property type="match status" value="1"/>
</dbReference>
<dbReference type="Proteomes" id="UP000654918">
    <property type="component" value="Unassembled WGS sequence"/>
</dbReference>
<dbReference type="InterPro" id="IPR056125">
    <property type="entry name" value="DUF7708"/>
</dbReference>
<reference evidence="4" key="1">
    <citation type="journal article" date="2020" name="Phytopathology">
        <title>Genome Sequence Resources of Colletotrichum truncatum, C. plurivorum, C. musicola, and C. sojae: Four Species Pathogenic to Soybean (Glycine max).</title>
        <authorList>
            <person name="Rogerio F."/>
            <person name="Boufleur T.R."/>
            <person name="Ciampi-Guillardi M."/>
            <person name="Sukno S.A."/>
            <person name="Thon M.R."/>
            <person name="Massola Junior N.S."/>
            <person name="Baroncelli R."/>
        </authorList>
    </citation>
    <scope>NUCLEOTIDE SEQUENCE</scope>
    <source>
        <strain evidence="4">LFN00145</strain>
    </source>
</reference>
<evidence type="ECO:0000313" key="4">
    <source>
        <dbReference type="EMBL" id="KAF6829328.1"/>
    </source>
</evidence>
<dbReference type="Pfam" id="PF24883">
    <property type="entry name" value="NPHP3_N"/>
    <property type="match status" value="1"/>
</dbReference>
<dbReference type="InterPro" id="IPR027417">
    <property type="entry name" value="P-loop_NTPase"/>
</dbReference>
<evidence type="ECO:0000259" key="2">
    <source>
        <dbReference type="Pfam" id="PF24809"/>
    </source>
</evidence>
<name>A0A8H6KE77_9PEZI</name>
<organism evidence="4 5">
    <name type="scientific">Colletotrichum plurivorum</name>
    <dbReference type="NCBI Taxonomy" id="2175906"/>
    <lineage>
        <taxon>Eukaryota</taxon>
        <taxon>Fungi</taxon>
        <taxon>Dikarya</taxon>
        <taxon>Ascomycota</taxon>
        <taxon>Pezizomycotina</taxon>
        <taxon>Sordariomycetes</taxon>
        <taxon>Hypocreomycetidae</taxon>
        <taxon>Glomerellales</taxon>
        <taxon>Glomerellaceae</taxon>
        <taxon>Colletotrichum</taxon>
        <taxon>Colletotrichum orchidearum species complex</taxon>
    </lineage>
</organism>
<dbReference type="SUPFAM" id="SSF52540">
    <property type="entry name" value="P-loop containing nucleoside triphosphate hydrolases"/>
    <property type="match status" value="1"/>
</dbReference>
<dbReference type="AlphaFoldDB" id="A0A8H6KE77"/>
<evidence type="ECO:0008006" key="6">
    <source>
        <dbReference type="Google" id="ProtNLM"/>
    </source>
</evidence>
<proteinExistence type="predicted"/>
<dbReference type="PANTHER" id="PTHR10039">
    <property type="entry name" value="AMELOGENIN"/>
    <property type="match status" value="1"/>
</dbReference>
<sequence length="1158" mass="130354">MLCCYAPPAHALYVADNDWAWPDSKSSGDPSHGPAHPATGSRNGLSLLDLDLDLIGLILDRLKILDLFFLSHTCCAMRVLTRRDWALAVAQATKEERFEFWLDLAWMTPIRKNSLLSPVWDEVRNGAARKSSSFASWIATSFHSRISAASRSMYCLNNVNMQMAWALARMPKEGYHAQLSEVIAQGREFVEVLLRPRVREHRIGPVRRRETVAAKLLQGLLVSVEVDYYNQQSPISFEDFEEYFPDVCLHMGVKRKHESTTSDFLWSIASDSRTAFTKDLRSALDTTGSEIQGFCMLSRGGEIRSTFLTHHHPFATVNVIEITTMSSLILRSRSSLTPEMRLVKATSEFEAALTTVQKASFRNIRSKACTTPPTLKDVMELTAEIDCQARKKHKSSWSFGTRLTNMLQSVQQYAALGDVVVGGSQNLIACGVGAAVRMVLHMSIGYLSHLEKLSMLFMEAGRQAPRYQALALIYPKSKNLQNYLFEYYVVVVELCQTIQKFAQQSTFGKMMSSINDSDLKGFQSDLQLCKWSDSAAHRQDVTDRIRWLEAHSTYDFQTTWKQTRKIGSASFLSNWTQYGQWKSNDMGSAMLLSGKLGSGKSVTMANVVDDLNLEDNTLVIYFFCRHDLPESLKSHNIIGSLTRQYLSHFPIGSDIFKADLTTIDAAGFGSIVDNPVPNKKKFLLIDGLDECDQGELRSLLQALATVHRPIRLRTPILNVSSSRNWTGVLPDGQLTIGDDKILPEIRHALITGAKGMFLWVSLQLNAICDEASDDAMREVLKTLPSDLTETYIRILRKASAQDNKKYHIRLFKFIAGAYEPLSLGQIQELAAVINGSPVWDPQKQINDVTKVLRYCGSLVVIDEEESTVRFVHHSARSFCQGALGGNLDWHFSDGDAHREIGEIVVTYLSYGIFDTRLSSRVIPKVEVQKLPEHVIQNAIGHSRLSKSFFKLKQGPSRDIGQVLAKVSQQPDGGKALAQHPFLAYARKFWLLHTRNLNPLARDTFKLWESLIKKEDIHQLDRTPQIPGPLDDFEPTHEHPLLPALSWAINHSHLPLFNFLMDSRHDYVMSFRFLLQKLLFLRAVFKHLSLKHSDLTGPLIESNMIKRLLPIAVRVGADTAVGWMAHCVVSSGSRPTFIGNTSDDSRLEMLYTILQEAQN</sequence>
<gene>
    <name evidence="4" type="ORF">CPLU01_07970</name>
</gene>
<feature type="domain" description="DUF7708" evidence="2">
    <location>
        <begin position="403"/>
        <end position="517"/>
    </location>
</feature>
<evidence type="ECO:0000313" key="5">
    <source>
        <dbReference type="Proteomes" id="UP000654918"/>
    </source>
</evidence>
<dbReference type="Gene3D" id="3.40.50.300">
    <property type="entry name" value="P-loop containing nucleotide triphosphate hydrolases"/>
    <property type="match status" value="1"/>
</dbReference>
<protein>
    <recommendedName>
        <fullName evidence="6">NACHT domain-containing protein</fullName>
    </recommendedName>
</protein>
<comment type="caution">
    <text evidence="4">The sequence shown here is derived from an EMBL/GenBank/DDBJ whole genome shotgun (WGS) entry which is preliminary data.</text>
</comment>
<evidence type="ECO:0000256" key="1">
    <source>
        <dbReference type="ARBA" id="ARBA00022737"/>
    </source>
</evidence>
<dbReference type="EMBL" id="WIGO01000109">
    <property type="protein sequence ID" value="KAF6829328.1"/>
    <property type="molecule type" value="Genomic_DNA"/>
</dbReference>
<dbReference type="PANTHER" id="PTHR10039:SF10">
    <property type="entry name" value="NACHT DOMAIN-CONTAINING PROTEIN"/>
    <property type="match status" value="1"/>
</dbReference>
<accession>A0A8H6KE77</accession>
<feature type="domain" description="Nephrocystin 3-like N-terminal" evidence="3">
    <location>
        <begin position="572"/>
        <end position="710"/>
    </location>
</feature>
<keyword evidence="1" id="KW-0677">Repeat</keyword>
<evidence type="ECO:0000259" key="3">
    <source>
        <dbReference type="Pfam" id="PF24883"/>
    </source>
</evidence>
<dbReference type="InterPro" id="IPR056884">
    <property type="entry name" value="NPHP3-like_N"/>
</dbReference>